<dbReference type="VEuPathDB" id="AmoebaDB:EHI8A_213510"/>
<accession>A0A5K1V107</accession>
<protein>
    <submittedName>
        <fullName evidence="1">Uncharacterized protein</fullName>
    </submittedName>
</protein>
<proteinExistence type="predicted"/>
<dbReference type="Proteomes" id="UP000078387">
    <property type="component" value="Unassembled WGS sequence"/>
</dbReference>
<dbReference type="VEuPathDB" id="AmoebaDB:EHI5A_232740"/>
<reference evidence="1 2" key="1">
    <citation type="submission" date="2016-05" db="EMBL/GenBank/DDBJ databases">
        <title>First whole genome sequencing of Entamoeba histolytica HM1:IMSS-clone-6.</title>
        <authorList>
            <person name="Mukherjee Avik.K."/>
            <person name="Izumyama S."/>
            <person name="Nakada-Tsukui K."/>
            <person name="Nozaki T."/>
        </authorList>
    </citation>
    <scope>NUCLEOTIDE SEQUENCE [LARGE SCALE GENOMIC DNA]</scope>
    <source>
        <strain evidence="1 2">HM1:IMSS clone 6</strain>
    </source>
</reference>
<dbReference type="Gene3D" id="1.25.10.10">
    <property type="entry name" value="Leucine-rich Repeat Variant"/>
    <property type="match status" value="1"/>
</dbReference>
<gene>
    <name evidence="1" type="ORF">CL6EHI_188750</name>
</gene>
<sequence length="486" mass="56030">MSFRVSVYGIKDQLKLHETLRSNLRLNMLNKKRKNEFVELSDSPVGYAQHQMYQDLLSSNDETVIQALDIFKNIIKSQECPLDILNASLFNQLNILTQRSASVVEALLSLLCELVSSLDENVINIFFDCGLMSYLINVIKKPPSIDSIHIFIKSLDFLAELIYDRQTLRNNLLSKDLLVSLMDIIRIICNSPILNEESLTSLLRFLSSFTRGLPKEYNEFTNTLFFYLRDNFLKFHGDSEYDVLDIMKNTSVISPELIERVLEQGIMKQYSVLLMHISEYCKLGLLNLITEWIQVYPNTIRYIDQFILSLLNLIPNSSVTILYHLIDFLYSINSIEKYHQRFNDLLLCSSNSVAFIIGCFTHNFVNIAYSSINFISTVLISSTNNVKIVQLLVNNYFIELGSFCLQRMFICSNERILFLLIKSILNIFEVESNYALACSSPIELFIQSKGDLYIEEVKPKSPETILLIEKIKSFLVNETSTNENKI</sequence>
<dbReference type="VEuPathDB" id="AmoebaDB:KM1_282060"/>
<dbReference type="OMA" id="YVVLLMH"/>
<organism evidence="1 2">
    <name type="scientific">Entamoeba histolytica</name>
    <dbReference type="NCBI Taxonomy" id="5759"/>
    <lineage>
        <taxon>Eukaryota</taxon>
        <taxon>Amoebozoa</taxon>
        <taxon>Evosea</taxon>
        <taxon>Archamoebae</taxon>
        <taxon>Mastigamoebida</taxon>
        <taxon>Entamoebidae</taxon>
        <taxon>Entamoeba</taxon>
    </lineage>
</organism>
<dbReference type="VEuPathDB" id="AmoebaDB:EHI7A_182030"/>
<dbReference type="InterPro" id="IPR011989">
    <property type="entry name" value="ARM-like"/>
</dbReference>
<dbReference type="InterPro" id="IPR016024">
    <property type="entry name" value="ARM-type_fold"/>
</dbReference>
<dbReference type="VEuPathDB" id="AmoebaDB:EHI_188750"/>
<dbReference type="SUPFAM" id="SSF48371">
    <property type="entry name" value="ARM repeat"/>
    <property type="match status" value="1"/>
</dbReference>
<name>A0A5K1V107_ENTHI</name>
<comment type="caution">
    <text evidence="1">The sequence shown here is derived from an EMBL/GenBank/DDBJ whole genome shotgun (WGS) entry which is preliminary data.</text>
</comment>
<dbReference type="EMBL" id="BDEQ01000001">
    <property type="protein sequence ID" value="GAT95613.1"/>
    <property type="molecule type" value="Genomic_DNA"/>
</dbReference>
<dbReference type="AlphaFoldDB" id="A0A5K1V107"/>
<evidence type="ECO:0000313" key="2">
    <source>
        <dbReference type="Proteomes" id="UP000078387"/>
    </source>
</evidence>
<evidence type="ECO:0000313" key="1">
    <source>
        <dbReference type="EMBL" id="GAT95613.1"/>
    </source>
</evidence>